<dbReference type="Pfam" id="PF02082">
    <property type="entry name" value="Rrf2"/>
    <property type="match status" value="1"/>
</dbReference>
<sequence length="149" mass="16608">MKYSTKLSDTVHVMVLIAINQEKSLSSASIAESVHTNPGFVRQLMLKLKKAELMTSVAGHARPSLSKPADQITLLDIYKAVEGDKPLLHLDTHTNPDCGIGINIQLSLQGFYNEIQKAAEEKMNTITLQDIIDTYYQRISIENNLQNII</sequence>
<dbReference type="PANTHER" id="PTHR33221">
    <property type="entry name" value="WINGED HELIX-TURN-HELIX TRANSCRIPTIONAL REGULATOR, RRF2 FAMILY"/>
    <property type="match status" value="1"/>
</dbReference>
<dbReference type="InterPro" id="IPR036390">
    <property type="entry name" value="WH_DNA-bd_sf"/>
</dbReference>
<dbReference type="PANTHER" id="PTHR33221:SF15">
    <property type="entry name" value="HTH-TYPE TRANSCRIPTIONAL REGULATOR YWGB-RELATED"/>
    <property type="match status" value="1"/>
</dbReference>
<dbReference type="Proteomes" id="UP000095709">
    <property type="component" value="Unassembled WGS sequence"/>
</dbReference>
<dbReference type="GO" id="GO:0005829">
    <property type="term" value="C:cytosol"/>
    <property type="evidence" value="ECO:0007669"/>
    <property type="project" value="TreeGrafter"/>
</dbReference>
<dbReference type="Gene3D" id="1.10.10.10">
    <property type="entry name" value="Winged helix-like DNA-binding domain superfamily/Winged helix DNA-binding domain"/>
    <property type="match status" value="1"/>
</dbReference>
<dbReference type="SUPFAM" id="SSF46785">
    <property type="entry name" value="Winged helix' DNA-binding domain"/>
    <property type="match status" value="1"/>
</dbReference>
<name>A0A174TIT7_9FIRM</name>
<proteinExistence type="predicted"/>
<organism evidence="1 2">
    <name type="scientific">Fusicatenibacter saccharivorans</name>
    <dbReference type="NCBI Taxonomy" id="1150298"/>
    <lineage>
        <taxon>Bacteria</taxon>
        <taxon>Bacillati</taxon>
        <taxon>Bacillota</taxon>
        <taxon>Clostridia</taxon>
        <taxon>Lachnospirales</taxon>
        <taxon>Lachnospiraceae</taxon>
        <taxon>Fusicatenibacter</taxon>
    </lineage>
</organism>
<dbReference type="InterPro" id="IPR000944">
    <property type="entry name" value="Tscrpt_reg_Rrf2"/>
</dbReference>
<accession>A0A174TIT7</accession>
<dbReference type="AlphaFoldDB" id="A0A174TIT7"/>
<reference evidence="1 2" key="1">
    <citation type="submission" date="2015-09" db="EMBL/GenBank/DDBJ databases">
        <authorList>
            <consortium name="Pathogen Informatics"/>
        </authorList>
    </citation>
    <scope>NUCLEOTIDE SEQUENCE [LARGE SCALE GENOMIC DNA]</scope>
    <source>
        <strain evidence="1 2">2789STDY5834885</strain>
    </source>
</reference>
<dbReference type="EMBL" id="CZAL01000053">
    <property type="protein sequence ID" value="CUQ09662.1"/>
    <property type="molecule type" value="Genomic_DNA"/>
</dbReference>
<dbReference type="GO" id="GO:0003700">
    <property type="term" value="F:DNA-binding transcription factor activity"/>
    <property type="evidence" value="ECO:0007669"/>
    <property type="project" value="TreeGrafter"/>
</dbReference>
<dbReference type="RefSeq" id="WP_055268481.1">
    <property type="nucleotide sequence ID" value="NZ_CZAL01000053.1"/>
</dbReference>
<gene>
    <name evidence="1" type="primary">ywnA_2</name>
    <name evidence="1" type="ORF">ERS852498_03588</name>
</gene>
<dbReference type="PROSITE" id="PS51197">
    <property type="entry name" value="HTH_RRF2_2"/>
    <property type="match status" value="1"/>
</dbReference>
<dbReference type="InterPro" id="IPR036388">
    <property type="entry name" value="WH-like_DNA-bd_sf"/>
</dbReference>
<evidence type="ECO:0000313" key="1">
    <source>
        <dbReference type="EMBL" id="CUQ09662.1"/>
    </source>
</evidence>
<evidence type="ECO:0000313" key="2">
    <source>
        <dbReference type="Proteomes" id="UP000095709"/>
    </source>
</evidence>
<protein>
    <submittedName>
        <fullName evidence="1">Putative HTH-type transcriptional regulator ywnA</fullName>
    </submittedName>
</protein>